<keyword evidence="5" id="KW-1185">Reference proteome</keyword>
<keyword evidence="4" id="KW-0067">ATP-binding</keyword>
<dbReference type="InterPro" id="IPR000330">
    <property type="entry name" value="SNF2_N"/>
</dbReference>
<dbReference type="CDD" id="cd18793">
    <property type="entry name" value="SF2_C_SNF"/>
    <property type="match status" value="1"/>
</dbReference>
<keyword evidence="4" id="KW-0347">Helicase</keyword>
<evidence type="ECO:0000313" key="5">
    <source>
        <dbReference type="Proteomes" id="UP000651728"/>
    </source>
</evidence>
<evidence type="ECO:0000313" key="4">
    <source>
        <dbReference type="EMBL" id="GIH34802.1"/>
    </source>
</evidence>
<dbReference type="Proteomes" id="UP000651728">
    <property type="component" value="Unassembled WGS sequence"/>
</dbReference>
<sequence>MTQASLRIDFDVTRTKAVLQTIPEHQEALAQLIARFPGGSMRGTLLAEVELDGFLVGISELGNWLAAGDVVWDEPLADLVNSVLDDAEAAEQRIEKNEAAIEVRSDEVELLLGTDWNAPLANFQRRDLARLLSLRHGANFSVPGAGKTRVALAVYAAERQRGVVQRVLVVSPKSAFESWTYEGSICFKEPLRTRIVDGSIDPSAEVLVVNYERLDKSLVGLANWLKTAPSMMILDEAHRMKLGARGIYGSACLALGPLARRRLILTGTPAPNGARDLENLLSFVWPGQGRRVVTEAVAGGNLARASTVLRPLFTRTTKQELGLPPVESRIRLVDLPPLHREIYDALIGRYSARAELVRDDFEVLGRALLRLLMAAISPALLVEGARRYEPLSYEIPPLEVSPGDSLYELLRNLPRYELSPKYQEALAIVAENAAAGRKTLVWSSFLRSLATLERLLDHYGVALVHGGTQDREEQLRRFREDPDCMVLLSNPATLGEGISLHQVCNDAVYIDRDFMAGRFLQSLDRIHRLGLSPDAETRITVLAARGTVDEIVALRLEEKLEFMARVLDDPDVQQLADLQEEPSLAGGMDMADVRALLGHIGNG</sequence>
<dbReference type="Pfam" id="PF00176">
    <property type="entry name" value="SNF2-rel_dom"/>
    <property type="match status" value="1"/>
</dbReference>
<dbReference type="PANTHER" id="PTHR10799">
    <property type="entry name" value="SNF2/RAD54 HELICASE FAMILY"/>
    <property type="match status" value="1"/>
</dbReference>
<keyword evidence="1" id="KW-0378">Hydrolase</keyword>
<feature type="domain" description="Helicase ATP-binding" evidence="3">
    <location>
        <begin position="128"/>
        <end position="287"/>
    </location>
</feature>
<dbReference type="InterPro" id="IPR001650">
    <property type="entry name" value="Helicase_C-like"/>
</dbReference>
<keyword evidence="2" id="KW-0175">Coiled coil</keyword>
<evidence type="ECO:0000256" key="1">
    <source>
        <dbReference type="ARBA" id="ARBA00022801"/>
    </source>
</evidence>
<dbReference type="InterPro" id="IPR014001">
    <property type="entry name" value="Helicase_ATP-bd"/>
</dbReference>
<organism evidence="4 5">
    <name type="scientific">Microbispora amethystogenes</name>
    <dbReference type="NCBI Taxonomy" id="1427754"/>
    <lineage>
        <taxon>Bacteria</taxon>
        <taxon>Bacillati</taxon>
        <taxon>Actinomycetota</taxon>
        <taxon>Actinomycetes</taxon>
        <taxon>Streptosporangiales</taxon>
        <taxon>Streptosporangiaceae</taxon>
        <taxon>Microbispora</taxon>
    </lineage>
</organism>
<dbReference type="InterPro" id="IPR049730">
    <property type="entry name" value="SNF2/RAD54-like_C"/>
</dbReference>
<protein>
    <submittedName>
        <fullName evidence="4">DNA helicase</fullName>
    </submittedName>
</protein>
<gene>
    <name evidence="4" type="ORF">Mam01_49660</name>
</gene>
<dbReference type="SUPFAM" id="SSF52540">
    <property type="entry name" value="P-loop containing nucleoside triphosphate hydrolases"/>
    <property type="match status" value="2"/>
</dbReference>
<dbReference type="SMART" id="SM00487">
    <property type="entry name" value="DEXDc"/>
    <property type="match status" value="1"/>
</dbReference>
<evidence type="ECO:0000256" key="2">
    <source>
        <dbReference type="SAM" id="Coils"/>
    </source>
</evidence>
<feature type="coiled-coil region" evidence="2">
    <location>
        <begin position="80"/>
        <end position="107"/>
    </location>
</feature>
<dbReference type="InterPro" id="IPR027417">
    <property type="entry name" value="P-loop_NTPase"/>
</dbReference>
<keyword evidence="4" id="KW-0547">Nucleotide-binding</keyword>
<dbReference type="Gene3D" id="3.40.50.300">
    <property type="entry name" value="P-loop containing nucleotide triphosphate hydrolases"/>
    <property type="match status" value="2"/>
</dbReference>
<reference evidence="4 5" key="1">
    <citation type="submission" date="2021-01" db="EMBL/GenBank/DDBJ databases">
        <title>Whole genome shotgun sequence of Microbispora amethystogenes NBRC 101907.</title>
        <authorList>
            <person name="Komaki H."/>
            <person name="Tamura T."/>
        </authorList>
    </citation>
    <scope>NUCLEOTIDE SEQUENCE [LARGE SCALE GENOMIC DNA]</scope>
    <source>
        <strain evidence="4 5">NBRC 101907</strain>
    </source>
</reference>
<dbReference type="EMBL" id="BOOB01000039">
    <property type="protein sequence ID" value="GIH34802.1"/>
    <property type="molecule type" value="Genomic_DNA"/>
</dbReference>
<accession>A0ABQ4FJ03</accession>
<dbReference type="PROSITE" id="PS51192">
    <property type="entry name" value="HELICASE_ATP_BIND_1"/>
    <property type="match status" value="1"/>
</dbReference>
<dbReference type="GO" id="GO:0004386">
    <property type="term" value="F:helicase activity"/>
    <property type="evidence" value="ECO:0007669"/>
    <property type="project" value="UniProtKB-KW"/>
</dbReference>
<proteinExistence type="predicted"/>
<name>A0ABQ4FJ03_9ACTN</name>
<comment type="caution">
    <text evidence="4">The sequence shown here is derived from an EMBL/GenBank/DDBJ whole genome shotgun (WGS) entry which is preliminary data.</text>
</comment>
<dbReference type="Pfam" id="PF00271">
    <property type="entry name" value="Helicase_C"/>
    <property type="match status" value="1"/>
</dbReference>
<evidence type="ECO:0000259" key="3">
    <source>
        <dbReference type="PROSITE" id="PS51192"/>
    </source>
</evidence>